<organism evidence="2 3">
    <name type="scientific">Sphaerobolus stellatus (strain SS14)</name>
    <dbReference type="NCBI Taxonomy" id="990650"/>
    <lineage>
        <taxon>Eukaryota</taxon>
        <taxon>Fungi</taxon>
        <taxon>Dikarya</taxon>
        <taxon>Basidiomycota</taxon>
        <taxon>Agaricomycotina</taxon>
        <taxon>Agaricomycetes</taxon>
        <taxon>Phallomycetidae</taxon>
        <taxon>Geastrales</taxon>
        <taxon>Sphaerobolaceae</taxon>
        <taxon>Sphaerobolus</taxon>
    </lineage>
</organism>
<feature type="region of interest" description="Disordered" evidence="1">
    <location>
        <begin position="234"/>
        <end position="299"/>
    </location>
</feature>
<feature type="compositionally biased region" description="Basic residues" evidence="1">
    <location>
        <begin position="251"/>
        <end position="263"/>
    </location>
</feature>
<dbReference type="Proteomes" id="UP000054279">
    <property type="component" value="Unassembled WGS sequence"/>
</dbReference>
<feature type="compositionally biased region" description="Basic and acidic residues" evidence="1">
    <location>
        <begin position="264"/>
        <end position="282"/>
    </location>
</feature>
<evidence type="ECO:0000313" key="3">
    <source>
        <dbReference type="Proteomes" id="UP000054279"/>
    </source>
</evidence>
<keyword evidence="3" id="KW-1185">Reference proteome</keyword>
<feature type="compositionally biased region" description="Low complexity" evidence="1">
    <location>
        <begin position="234"/>
        <end position="247"/>
    </location>
</feature>
<accession>A0A0C9UJB5</accession>
<dbReference type="HOGENOM" id="CLU_931181_0_0_1"/>
<gene>
    <name evidence="2" type="ORF">M422DRAFT_56014</name>
</gene>
<name>A0A0C9UJB5_SPHS4</name>
<reference evidence="2 3" key="1">
    <citation type="submission" date="2014-06" db="EMBL/GenBank/DDBJ databases">
        <title>Evolutionary Origins and Diversification of the Mycorrhizal Mutualists.</title>
        <authorList>
            <consortium name="DOE Joint Genome Institute"/>
            <consortium name="Mycorrhizal Genomics Consortium"/>
            <person name="Kohler A."/>
            <person name="Kuo A."/>
            <person name="Nagy L.G."/>
            <person name="Floudas D."/>
            <person name="Copeland A."/>
            <person name="Barry K.W."/>
            <person name="Cichocki N."/>
            <person name="Veneault-Fourrey C."/>
            <person name="LaButti K."/>
            <person name="Lindquist E.A."/>
            <person name="Lipzen A."/>
            <person name="Lundell T."/>
            <person name="Morin E."/>
            <person name="Murat C."/>
            <person name="Riley R."/>
            <person name="Ohm R."/>
            <person name="Sun H."/>
            <person name="Tunlid A."/>
            <person name="Henrissat B."/>
            <person name="Grigoriev I.V."/>
            <person name="Hibbett D.S."/>
            <person name="Martin F."/>
        </authorList>
    </citation>
    <scope>NUCLEOTIDE SEQUENCE [LARGE SCALE GENOMIC DNA]</scope>
    <source>
        <strain evidence="2 3">SS14</strain>
    </source>
</reference>
<proteinExistence type="predicted"/>
<dbReference type="EMBL" id="KN837420">
    <property type="protein sequence ID" value="KIJ25335.1"/>
    <property type="molecule type" value="Genomic_DNA"/>
</dbReference>
<evidence type="ECO:0000256" key="1">
    <source>
        <dbReference type="SAM" id="MobiDB-lite"/>
    </source>
</evidence>
<evidence type="ECO:0000313" key="2">
    <source>
        <dbReference type="EMBL" id="KIJ25335.1"/>
    </source>
</evidence>
<sequence>MFPFHFQRNVLADDSTLLGPKDSRWDSFLFNAVILSAPGQSSKGWKSTHLSNDSNRYMDSNQSKSWDVSMDVAHRDEFDEEEFMTQQNTQAPWPNTICRDLLAITAHEAISGPGDLVPKSRILSALVTAQEKCDKAKSEDPETKYPQPAMVPVRILVPSLDRIYDVHVPIDIISQKVYDPLHTWYDAYCLSGFIATSPYNRAGPTTIDIELQFDTPAAQLPTGNITDAFHITGKNTHNNNHNKNPKTYSVCRKKKGHGHKSSKKLPDTEKEQNTQKAPDGKQTHQNTKMYSKTKKIEKR</sequence>
<protein>
    <submittedName>
        <fullName evidence="2">Unplaced genomic scaffold SPHSTscaffold_345, whole genome shotgun sequence</fullName>
    </submittedName>
</protein>
<dbReference type="AlphaFoldDB" id="A0A0C9UJB5"/>